<keyword evidence="5" id="KW-0631">Potassium channel</keyword>
<feature type="region of interest" description="Disordered" evidence="12">
    <location>
        <begin position="1"/>
        <end position="53"/>
    </location>
</feature>
<feature type="domain" description="Cyclic nucleotide-binding" evidence="14">
    <location>
        <begin position="566"/>
        <end position="668"/>
    </location>
</feature>
<dbReference type="Pfam" id="PF00520">
    <property type="entry name" value="Ion_trans"/>
    <property type="match status" value="1"/>
</dbReference>
<keyword evidence="2" id="KW-0813">Transport</keyword>
<keyword evidence="10 13" id="KW-0472">Membrane</keyword>
<feature type="domain" description="Cyclic nucleotide-binding" evidence="14">
    <location>
        <begin position="429"/>
        <end position="529"/>
    </location>
</feature>
<evidence type="ECO:0000256" key="4">
    <source>
        <dbReference type="ARBA" id="ARBA00022692"/>
    </source>
</evidence>
<dbReference type="AlphaFoldDB" id="A0AAD1XXT1"/>
<evidence type="ECO:0000256" key="12">
    <source>
        <dbReference type="SAM" id="MobiDB-lite"/>
    </source>
</evidence>
<keyword evidence="6" id="KW-0851">Voltage-gated channel</keyword>
<dbReference type="PROSITE" id="PS50042">
    <property type="entry name" value="CNMP_BINDING_3"/>
    <property type="match status" value="2"/>
</dbReference>
<dbReference type="InterPro" id="IPR018490">
    <property type="entry name" value="cNMP-bd_dom_sf"/>
</dbReference>
<keyword evidence="16" id="KW-1185">Reference proteome</keyword>
<protein>
    <recommendedName>
        <fullName evidence="14">Cyclic nucleotide-binding domain-containing protein</fullName>
    </recommendedName>
</protein>
<evidence type="ECO:0000259" key="14">
    <source>
        <dbReference type="PROSITE" id="PS50042"/>
    </source>
</evidence>
<evidence type="ECO:0000256" key="2">
    <source>
        <dbReference type="ARBA" id="ARBA00022448"/>
    </source>
</evidence>
<keyword evidence="8 13" id="KW-1133">Transmembrane helix</keyword>
<dbReference type="Proteomes" id="UP001295684">
    <property type="component" value="Unassembled WGS sequence"/>
</dbReference>
<evidence type="ECO:0000256" key="7">
    <source>
        <dbReference type="ARBA" id="ARBA00022958"/>
    </source>
</evidence>
<evidence type="ECO:0000256" key="5">
    <source>
        <dbReference type="ARBA" id="ARBA00022826"/>
    </source>
</evidence>
<feature type="compositionally biased region" description="Basic and acidic residues" evidence="12">
    <location>
        <begin position="13"/>
        <end position="41"/>
    </location>
</feature>
<evidence type="ECO:0000256" key="8">
    <source>
        <dbReference type="ARBA" id="ARBA00022989"/>
    </source>
</evidence>
<evidence type="ECO:0000256" key="11">
    <source>
        <dbReference type="ARBA" id="ARBA00023303"/>
    </source>
</evidence>
<feature type="transmembrane region" description="Helical" evidence="13">
    <location>
        <begin position="327"/>
        <end position="352"/>
    </location>
</feature>
<dbReference type="PANTHER" id="PTHR10217:SF435">
    <property type="entry name" value="POTASSIUM VOLTAGE-GATED CHANNEL PROTEIN EAG"/>
    <property type="match status" value="1"/>
</dbReference>
<dbReference type="InterPro" id="IPR000595">
    <property type="entry name" value="cNMP-bd_dom"/>
</dbReference>
<dbReference type="InterPro" id="IPR014710">
    <property type="entry name" value="RmlC-like_jellyroll"/>
</dbReference>
<feature type="region of interest" description="Disordered" evidence="12">
    <location>
        <begin position="944"/>
        <end position="992"/>
    </location>
</feature>
<evidence type="ECO:0000256" key="1">
    <source>
        <dbReference type="ARBA" id="ARBA00004141"/>
    </source>
</evidence>
<dbReference type="Gene3D" id="1.10.287.630">
    <property type="entry name" value="Helix hairpin bin"/>
    <property type="match status" value="1"/>
</dbReference>
<gene>
    <name evidence="15" type="ORF">ECRASSUSDP1_LOCUS22269</name>
</gene>
<dbReference type="InterPro" id="IPR003938">
    <property type="entry name" value="K_chnl_volt-dep_EAG/ELK/ERG"/>
</dbReference>
<dbReference type="SMART" id="SM00100">
    <property type="entry name" value="cNMP"/>
    <property type="match status" value="2"/>
</dbReference>
<dbReference type="GO" id="GO:0005886">
    <property type="term" value="C:plasma membrane"/>
    <property type="evidence" value="ECO:0007669"/>
    <property type="project" value="TreeGrafter"/>
</dbReference>
<dbReference type="GO" id="GO:0005249">
    <property type="term" value="F:voltage-gated potassium channel activity"/>
    <property type="evidence" value="ECO:0007669"/>
    <property type="project" value="InterPro"/>
</dbReference>
<dbReference type="CDD" id="cd00038">
    <property type="entry name" value="CAP_ED"/>
    <property type="match status" value="2"/>
</dbReference>
<accession>A0AAD1XXT1</accession>
<sequence length="992" mass="115373">MKGAGRISAAYSKMDENKRKKEEQKEMLRALDEEEKKRHDSGSGSISNQDDQLSITNQRKNILEKISKNILSSHGLQIDPNLSRNFEMKMSEMRKRSARVNPHKSKNQSKCIIRLNSPFRMKWDLIVMMCAIWNCVSIPLELSFDPSFARSIPWIIFNQFIDILFTLDIILTFRTTFISNKTGIEISEPKEIAKDYLLGRFWVDFLTIFPFSYISFLNFLRIIGILKVSRVLRLGSIIDKLNAEEEFKQTLNLFKLVLNLLLFVHVVGCIWYSIVNVDKKWVPTYDYMTAETEFYMESLLSQFITCFYTGVLILNGNEVGPRTEFELIFTSFILVVSAIINAHIFGSLAVIIQELNKKSARFFEKLEIANTTMKNLKLPSETQKRVINYIIYTQSGFDKIDEMKSFKSMLSPSLNTEVVREIFASVKPIFEGISDNLIEYVLEKITTSSSPPEDEIVRQGQTASGMYFLSAGECVVIVKDHKKIQNQERILKPGDFFGELALISNNKRTATVKSLNYCNCALLSREDFQDFCIFFPAVLNRLKKKISTYNDKWRIFQKKVLRNVDFFNRLDEPTIDELSLTFRDKFYEKDSYAFESGDAVDSIIFVFHGELELIVKMDNGTEKVIDTLFQGCHVGAYSMICESVYNFYGRARSNVQACTLSRESIEEFRKVLVDLDDELAFFERYSEANGIPVCDYKFFFSEDAKRMPSIRERFWQAVRRLLIINEYKRTKKFRLSEMIGKLRSKMEEERKKIEIKKQKEGFFCDEVNDILTKYIIEKLRINSGMVELFSHATELDKKSNDITKLYDERDKLIRSLTTNLYLLVEDIKKSEYLSGDAKKEFLARSEVLFNLKDSDASTLGAKDIESLKSNLDTFKINEMRRISEGRKSIQSASISPEEMTKLKNRLVTMIKSEQEDNEYGFDKPFKKTLKKKIAKYEQRLKNRNVVSMKTQKYKDNSKNNHNDSMEDEPKEETKGLLFPKSSNKFSRKGTHK</sequence>
<comment type="subcellular location">
    <subcellularLocation>
        <location evidence="1">Membrane</location>
        <topology evidence="1">Multi-pass membrane protein</topology>
    </subcellularLocation>
</comment>
<evidence type="ECO:0000256" key="3">
    <source>
        <dbReference type="ARBA" id="ARBA00022538"/>
    </source>
</evidence>
<dbReference type="PROSITE" id="PS00889">
    <property type="entry name" value="CNMP_BINDING_2"/>
    <property type="match status" value="1"/>
</dbReference>
<dbReference type="GO" id="GO:0034702">
    <property type="term" value="C:monoatomic ion channel complex"/>
    <property type="evidence" value="ECO:0007669"/>
    <property type="project" value="UniProtKB-KW"/>
</dbReference>
<feature type="compositionally biased region" description="Polar residues" evidence="12">
    <location>
        <begin position="42"/>
        <end position="53"/>
    </location>
</feature>
<feature type="transmembrane region" description="Helical" evidence="13">
    <location>
        <begin position="294"/>
        <end position="315"/>
    </location>
</feature>
<dbReference type="InterPro" id="IPR005821">
    <property type="entry name" value="Ion_trans_dom"/>
</dbReference>
<reference evidence="15" key="1">
    <citation type="submission" date="2023-07" db="EMBL/GenBank/DDBJ databases">
        <authorList>
            <consortium name="AG Swart"/>
            <person name="Singh M."/>
            <person name="Singh A."/>
            <person name="Seah K."/>
            <person name="Emmerich C."/>
        </authorList>
    </citation>
    <scope>NUCLEOTIDE SEQUENCE</scope>
    <source>
        <strain evidence="15">DP1</strain>
    </source>
</reference>
<dbReference type="EMBL" id="CAMPGE010022820">
    <property type="protein sequence ID" value="CAI2380829.1"/>
    <property type="molecule type" value="Genomic_DNA"/>
</dbReference>
<comment type="caution">
    <text evidence="15">The sequence shown here is derived from an EMBL/GenBank/DDBJ whole genome shotgun (WGS) entry which is preliminary data.</text>
</comment>
<dbReference type="InterPro" id="IPR018488">
    <property type="entry name" value="cNMP-bd_CS"/>
</dbReference>
<name>A0AAD1XXT1_EUPCR</name>
<keyword evidence="7" id="KW-0630">Potassium</keyword>
<keyword evidence="9" id="KW-0406">Ion transport</keyword>
<evidence type="ECO:0000313" key="15">
    <source>
        <dbReference type="EMBL" id="CAI2380829.1"/>
    </source>
</evidence>
<organism evidence="15 16">
    <name type="scientific">Euplotes crassus</name>
    <dbReference type="NCBI Taxonomy" id="5936"/>
    <lineage>
        <taxon>Eukaryota</taxon>
        <taxon>Sar</taxon>
        <taxon>Alveolata</taxon>
        <taxon>Ciliophora</taxon>
        <taxon>Intramacronucleata</taxon>
        <taxon>Spirotrichea</taxon>
        <taxon>Hypotrichia</taxon>
        <taxon>Euplotida</taxon>
        <taxon>Euplotidae</taxon>
        <taxon>Moneuplotes</taxon>
    </lineage>
</organism>
<evidence type="ECO:0000313" key="16">
    <source>
        <dbReference type="Proteomes" id="UP001295684"/>
    </source>
</evidence>
<dbReference type="PANTHER" id="PTHR10217">
    <property type="entry name" value="VOLTAGE AND LIGAND GATED POTASSIUM CHANNEL"/>
    <property type="match status" value="1"/>
</dbReference>
<dbReference type="GO" id="GO:0042391">
    <property type="term" value="P:regulation of membrane potential"/>
    <property type="evidence" value="ECO:0007669"/>
    <property type="project" value="TreeGrafter"/>
</dbReference>
<feature type="transmembrane region" description="Helical" evidence="13">
    <location>
        <begin position="256"/>
        <end position="274"/>
    </location>
</feature>
<evidence type="ECO:0000256" key="9">
    <source>
        <dbReference type="ARBA" id="ARBA00023065"/>
    </source>
</evidence>
<dbReference type="Gene3D" id="1.10.287.70">
    <property type="match status" value="1"/>
</dbReference>
<dbReference type="PROSITE" id="PS00888">
    <property type="entry name" value="CNMP_BINDING_1"/>
    <property type="match status" value="1"/>
</dbReference>
<feature type="compositionally biased region" description="Basic and acidic residues" evidence="12">
    <location>
        <begin position="952"/>
        <end position="964"/>
    </location>
</feature>
<proteinExistence type="predicted"/>
<dbReference type="InterPro" id="IPR050818">
    <property type="entry name" value="KCNH_animal-type"/>
</dbReference>
<dbReference type="SUPFAM" id="SSF81324">
    <property type="entry name" value="Voltage-gated potassium channels"/>
    <property type="match status" value="1"/>
</dbReference>
<keyword evidence="3" id="KW-0633">Potassium transport</keyword>
<dbReference type="Gene3D" id="2.60.120.10">
    <property type="entry name" value="Jelly Rolls"/>
    <property type="match status" value="2"/>
</dbReference>
<evidence type="ECO:0000256" key="10">
    <source>
        <dbReference type="ARBA" id="ARBA00023136"/>
    </source>
</evidence>
<keyword evidence="4 13" id="KW-0812">Transmembrane</keyword>
<keyword evidence="11" id="KW-0407">Ion channel</keyword>
<dbReference type="PRINTS" id="PR01463">
    <property type="entry name" value="EAGCHANLFMLY"/>
</dbReference>
<evidence type="ECO:0000256" key="6">
    <source>
        <dbReference type="ARBA" id="ARBA00022882"/>
    </source>
</evidence>
<dbReference type="Pfam" id="PF00027">
    <property type="entry name" value="cNMP_binding"/>
    <property type="match status" value="2"/>
</dbReference>
<dbReference type="SUPFAM" id="SSF51206">
    <property type="entry name" value="cAMP-binding domain-like"/>
    <property type="match status" value="2"/>
</dbReference>
<evidence type="ECO:0000256" key="13">
    <source>
        <dbReference type="SAM" id="Phobius"/>
    </source>
</evidence>